<evidence type="ECO:0000313" key="3">
    <source>
        <dbReference type="EMBL" id="BAZ03000.1"/>
    </source>
</evidence>
<keyword evidence="3" id="KW-0614">Plasmid</keyword>
<dbReference type="Pfam" id="PF13604">
    <property type="entry name" value="AAA_30"/>
    <property type="match status" value="1"/>
</dbReference>
<reference evidence="3 4" key="1">
    <citation type="submission" date="2017-06" db="EMBL/GenBank/DDBJ databases">
        <title>Genome sequencing of cyanobaciteial culture collection at National Institute for Environmental Studies (NIES).</title>
        <authorList>
            <person name="Hirose Y."/>
            <person name="Shimura Y."/>
            <person name="Fujisawa T."/>
            <person name="Nakamura Y."/>
            <person name="Kawachi M."/>
        </authorList>
    </citation>
    <scope>NUCLEOTIDE SEQUENCE [LARGE SCALE GENOMIC DNA]</scope>
    <source>
        <strain evidence="3 4">NIES-37</strain>
        <plasmid evidence="4">Plasmid1 dna</plasmid>
    </source>
</reference>
<keyword evidence="4" id="KW-1185">Reference proteome</keyword>
<keyword evidence="3" id="KW-0378">Hydrolase</keyword>
<dbReference type="PANTHER" id="PTHR43788:SF6">
    <property type="entry name" value="DNA HELICASE B"/>
    <property type="match status" value="1"/>
</dbReference>
<dbReference type="GO" id="GO:0005524">
    <property type="term" value="F:ATP binding"/>
    <property type="evidence" value="ECO:0007669"/>
    <property type="project" value="UniProtKB-KW"/>
</dbReference>
<dbReference type="InterPro" id="IPR050534">
    <property type="entry name" value="Coronavir_polyprotein_1ab"/>
</dbReference>
<keyword evidence="3" id="KW-0347">Helicase</keyword>
<gene>
    <name evidence="3" type="ORF">NIES37_70130</name>
</gene>
<dbReference type="EMBL" id="AP018249">
    <property type="protein sequence ID" value="BAZ03000.1"/>
    <property type="molecule type" value="Genomic_DNA"/>
</dbReference>
<dbReference type="GO" id="GO:0003678">
    <property type="term" value="F:DNA helicase activity"/>
    <property type="evidence" value="ECO:0007669"/>
    <property type="project" value="UniProtKB-ARBA"/>
</dbReference>
<keyword evidence="2" id="KW-0067">ATP-binding</keyword>
<sequence length="546" mass="62076">MQSRIKNDRCFLYKTLRVLASRLPLVSCNKKSEIPITNDATYSDYKELLKFLSTLPEDPTCNVVELGDEARLTAIAALSGSINGISEAMMIQTIPTFAATGYFPFQLTQQQQKALDAMWTFIQPTVVSALFLLVGYAGTGKSTIVFQLVKVLVATGKRVVLTAPTNKAVGVLQRMAAENGVTGVEFFTIHQLLGLGMVTRGKEKVLDQTGPSYINLFDVVFIDECSMIGKQLWHWIEDVANQSSIWTKIKIIFMGDPAQLNPVNEGKSPSFQVPDKAVLTQVVRQGTGSPLLEFVTACRYAVIKSKFPFEPYAKYLPDKSNGALMVKRQTLLRYACKKMSREFAQNPDCFRILSWTNTQVDFYNQQIRTHLYGENINRFIPGERLITRDPVMAPDGKTTILATSTEFTVLDVFEDRYNNYDTWRLKVETDEGIVRQIYVLHENEQKQFDQESKRLLTSAKRNPFLWKQYYKHSEQFANIRNCFALTVHNSQGSTFLEAGIDGQDLSKRLYPEPGDDRKAILSKIREFNRLYYVSSSRARQRILVIR</sequence>
<evidence type="ECO:0000256" key="2">
    <source>
        <dbReference type="ARBA" id="ARBA00022840"/>
    </source>
</evidence>
<proteinExistence type="predicted"/>
<dbReference type="SUPFAM" id="SSF52540">
    <property type="entry name" value="P-loop containing nucleoside triphosphate hydrolases"/>
    <property type="match status" value="1"/>
</dbReference>
<dbReference type="Proteomes" id="UP000218785">
    <property type="component" value="Plasmid plasmid1"/>
</dbReference>
<dbReference type="AlphaFoldDB" id="A0A1Z4NBB0"/>
<name>A0A1Z4NBB0_9CYAN</name>
<evidence type="ECO:0000313" key="4">
    <source>
        <dbReference type="Proteomes" id="UP000218785"/>
    </source>
</evidence>
<geneLocation type="plasmid" evidence="4">
    <name>Plasmid1 dna</name>
</geneLocation>
<dbReference type="KEGG" id="ttq:NIES37_70130"/>
<dbReference type="PANTHER" id="PTHR43788">
    <property type="entry name" value="DNA2/NAM7 HELICASE FAMILY MEMBER"/>
    <property type="match status" value="1"/>
</dbReference>
<evidence type="ECO:0000256" key="1">
    <source>
        <dbReference type="ARBA" id="ARBA00022741"/>
    </source>
</evidence>
<dbReference type="Gene3D" id="3.40.50.300">
    <property type="entry name" value="P-loop containing nucleotide triphosphate hydrolases"/>
    <property type="match status" value="2"/>
</dbReference>
<dbReference type="InterPro" id="IPR027417">
    <property type="entry name" value="P-loop_NTPase"/>
</dbReference>
<organism evidence="3 4">
    <name type="scientific">Tolypothrix tenuis PCC 7101</name>
    <dbReference type="NCBI Taxonomy" id="231146"/>
    <lineage>
        <taxon>Bacteria</taxon>
        <taxon>Bacillati</taxon>
        <taxon>Cyanobacteriota</taxon>
        <taxon>Cyanophyceae</taxon>
        <taxon>Nostocales</taxon>
        <taxon>Tolypothrichaceae</taxon>
        <taxon>Tolypothrix</taxon>
    </lineage>
</organism>
<keyword evidence="1" id="KW-0547">Nucleotide-binding</keyword>
<accession>A0A1Z4NBB0</accession>
<protein>
    <submittedName>
        <fullName evidence="3">Putative DNA helicase</fullName>
    </submittedName>
</protein>